<dbReference type="InterPro" id="IPR001041">
    <property type="entry name" value="2Fe-2S_ferredoxin-type"/>
</dbReference>
<dbReference type="GO" id="GO:0051536">
    <property type="term" value="F:iron-sulfur cluster binding"/>
    <property type="evidence" value="ECO:0007669"/>
    <property type="project" value="InterPro"/>
</dbReference>
<proteinExistence type="predicted"/>
<dbReference type="CDD" id="cd00207">
    <property type="entry name" value="fer2"/>
    <property type="match status" value="1"/>
</dbReference>
<evidence type="ECO:0000259" key="1">
    <source>
        <dbReference type="PROSITE" id="PS51085"/>
    </source>
</evidence>
<keyword evidence="3" id="KW-1185">Reference proteome</keyword>
<dbReference type="SUPFAM" id="SSF53067">
    <property type="entry name" value="Actin-like ATPase domain"/>
    <property type="match status" value="1"/>
</dbReference>
<name>A0A1Z5HU55_9FIRM</name>
<dbReference type="AlphaFoldDB" id="A0A1Z5HU55"/>
<dbReference type="InterPro" id="IPR012675">
    <property type="entry name" value="Beta-grasp_dom_sf"/>
</dbReference>
<dbReference type="Proteomes" id="UP000197032">
    <property type="component" value="Unassembled WGS sequence"/>
</dbReference>
<dbReference type="Pfam" id="PF14574">
    <property type="entry name" value="RACo_C_ter"/>
    <property type="match status" value="1"/>
</dbReference>
<dbReference type="Pfam" id="PF17650">
    <property type="entry name" value="RACo_linker"/>
    <property type="match status" value="1"/>
</dbReference>
<dbReference type="Gene3D" id="3.10.20.30">
    <property type="match status" value="1"/>
</dbReference>
<dbReference type="InterPro" id="IPR040506">
    <property type="entry name" value="RACo_linker"/>
</dbReference>
<dbReference type="EMBL" id="BDGJ01000111">
    <property type="protein sequence ID" value="GAW93054.1"/>
    <property type="molecule type" value="Genomic_DNA"/>
</dbReference>
<protein>
    <submittedName>
        <fullName evidence="2">Ferredoxin</fullName>
    </submittedName>
</protein>
<dbReference type="Gene3D" id="3.30.420.480">
    <property type="entry name" value="Domain of unknown function (DUF4445)"/>
    <property type="match status" value="1"/>
</dbReference>
<evidence type="ECO:0000313" key="2">
    <source>
        <dbReference type="EMBL" id="GAW93054.1"/>
    </source>
</evidence>
<reference evidence="3" key="1">
    <citation type="journal article" date="2017" name="Appl. Environ. Microbiol.">
        <title>Genomic Analysis of Calderihabitans maritimus KKC1, a Thermophilic, Hydrogenogenic, Carboxydotrophic Bacterium Isolated from Marine Sediment.</title>
        <authorList>
            <person name="Omae K."/>
            <person name="Yoneda Y."/>
            <person name="Fukuyama Y."/>
            <person name="Yoshida T."/>
            <person name="Sako Y."/>
        </authorList>
    </citation>
    <scope>NUCLEOTIDE SEQUENCE [LARGE SCALE GENOMIC DNA]</scope>
    <source>
        <strain evidence="3">KKC1</strain>
    </source>
</reference>
<dbReference type="InterPro" id="IPR052911">
    <property type="entry name" value="Corrinoid_activation_enz"/>
</dbReference>
<dbReference type="InterPro" id="IPR043129">
    <property type="entry name" value="ATPase_NBD"/>
</dbReference>
<dbReference type="InterPro" id="IPR027980">
    <property type="entry name" value="RACo_C"/>
</dbReference>
<dbReference type="Pfam" id="PF00111">
    <property type="entry name" value="Fer2"/>
    <property type="match status" value="1"/>
</dbReference>
<organism evidence="2 3">
    <name type="scientific">Calderihabitans maritimus</name>
    <dbReference type="NCBI Taxonomy" id="1246530"/>
    <lineage>
        <taxon>Bacteria</taxon>
        <taxon>Bacillati</taxon>
        <taxon>Bacillota</taxon>
        <taxon>Clostridia</taxon>
        <taxon>Neomoorellales</taxon>
        <taxon>Calderihabitantaceae</taxon>
        <taxon>Calderihabitans</taxon>
    </lineage>
</organism>
<dbReference type="InterPro" id="IPR042259">
    <property type="entry name" value="Raco-like_middle_sf"/>
</dbReference>
<gene>
    <name evidence="2" type="ORF">KKC1_21950</name>
</gene>
<dbReference type="PROSITE" id="PS51085">
    <property type="entry name" value="2FE2S_FER_2"/>
    <property type="match status" value="1"/>
</dbReference>
<dbReference type="InterPro" id="IPR041414">
    <property type="entry name" value="Raco-like_middle"/>
</dbReference>
<feature type="domain" description="2Fe-2S ferredoxin-type" evidence="1">
    <location>
        <begin position="4"/>
        <end position="93"/>
    </location>
</feature>
<comment type="caution">
    <text evidence="2">The sequence shown here is derived from an EMBL/GenBank/DDBJ whole genome shotgun (WGS) entry which is preliminary data.</text>
</comment>
<dbReference type="InterPro" id="IPR036010">
    <property type="entry name" value="2Fe-2S_ferredoxin-like_sf"/>
</dbReference>
<dbReference type="Gene3D" id="3.10.20.880">
    <property type="match status" value="1"/>
</dbReference>
<evidence type="ECO:0000313" key="3">
    <source>
        <dbReference type="Proteomes" id="UP000197032"/>
    </source>
</evidence>
<dbReference type="Pfam" id="PF17651">
    <property type="entry name" value="Raco_middle"/>
    <property type="match status" value="1"/>
</dbReference>
<dbReference type="PANTHER" id="PTHR42895">
    <property type="entry name" value="IRON-SULFUR CLUSTER-BINDING PROTEIN-RELATED"/>
    <property type="match status" value="1"/>
</dbReference>
<sequence length="646" mass="70597">MSTHEVIFYPDQRSVRVPTGTSLLKAAARAGIALKSNCGGNGTCGKCAVKVKQGEANIESFGNLPARLKKEGYVLACQTYVQGNLEVEIPPEAQLRDHQVLVDYKQAVLTERRQRGPEGFPLCYQVQLELSSPTLTENSSDLTRLEAAVYQKTGKRDWDISLAVLRELPEILRTGQWKVQVTLVEVPGRREIVKVVPTGKAVTPYGLAVDIGTTTVVVHLVNLETGQIVDRNGTYNRQAQFGDDVISRIIYASEEKEGLEELRESVVQTINELTEDLLKRNGVPREDVHLAVCAGNTTMTHLFMGILPKYIRLEPYIPAFSRIPPVKVSQVGLKINPEGWVLNFPAVASYVGGDIVAGVLVSGIADSEEIALFVDIGTNGEMVLGNKDWLVSCACSAGPAFEGGGITWGMRAMPGAIERLEIEPETFEVKVITVGDGKPVGICGSGLIDTLAKLRRYGIIDRSGNFERDLSTPRLREKDGEWEFVLVWSRESGNGEDIVITQSDIKNILRAKAAVFAGIRSLLKAVQLEMDQVQKVIIAGGFGNYLNIADAVEIGLLPDLPEERYEFIGNSAVKGAYLSLISQEAWQEAHELAKKMTYLELSVGTDFMEEFVSASFLPHTDLSLFPSLVHAVSGKEGNTHWTAAGN</sequence>
<dbReference type="SUPFAM" id="SSF54292">
    <property type="entry name" value="2Fe-2S ferredoxin-like"/>
    <property type="match status" value="1"/>
</dbReference>
<dbReference type="PANTHER" id="PTHR42895:SF2">
    <property type="entry name" value="IRON-SULFUR CLUSTER PROTEIN"/>
    <property type="match status" value="1"/>
</dbReference>
<accession>A0A1Z5HU55</accession>